<feature type="domain" description="Thioredoxin" evidence="1">
    <location>
        <begin position="441"/>
        <end position="583"/>
    </location>
</feature>
<dbReference type="InterPro" id="IPR050553">
    <property type="entry name" value="Thioredoxin_ResA/DsbE_sf"/>
</dbReference>
<sequence>MRAPLLLLAGLTLAACRSTTEPQDTAAASASASAPASASASASVLTYVDPPVEKGATSPNLVPAGDGALFTWIEPAAEGPKKGGRVRLARFAGGAWGEATTVVTSERLLVNWADVPVAAEGGGNIVAAFPERAGQEGYFAVLTASGDDGKTWKRIGPMHTDRSETDHGFVSLIPHGEGVRAFWLDGRATAGGPETTPGSMALYTTFVGSQPSNETLLDGRVCDCCGIAAASRTWGPMVAYRDRSEDEVRDINVVILGHETFPDPMRVRPDGFRIEGCPVNGPALVADGERAALAWFTYADAIARVKVAFSDNGGMSFDRPIEIAGRQGAEAPIGRVSVVLLPDGDAIVGYVVAKAEEAHLVVRRVSRKGAVGAPLVLASMRADRTSGFPKMVRLGDTLLFAFSEGSSPRLRAARLPVAAVPAPPAQSQADKAAPGADEKLARVGDIVPSFELMTLEEKHTLLAGLKGKPVLVNLWATDCEPCKRELPTLARLHRTYGPRGLEVVGISMDQGKSISEIKAFVARRKVPYRTWIDRHAHTRRAFGVETLPATFLIDAQGKIVLVRSGVVHENDAELAAAIEKTLGPAK</sequence>
<dbReference type="SUPFAM" id="SSF50939">
    <property type="entry name" value="Sialidases"/>
    <property type="match status" value="1"/>
</dbReference>
<dbReference type="InterPro" id="IPR013766">
    <property type="entry name" value="Thioredoxin_domain"/>
</dbReference>
<dbReference type="SUPFAM" id="SSF52833">
    <property type="entry name" value="Thioredoxin-like"/>
    <property type="match status" value="1"/>
</dbReference>
<reference evidence="2 3" key="1">
    <citation type="submission" date="2022-11" db="EMBL/GenBank/DDBJ databases">
        <title>Minimal conservation of predation-associated metabolite biosynthetic gene clusters underscores biosynthetic potential of Myxococcota including descriptions for ten novel species: Archangium lansinium sp. nov., Myxococcus landrumus sp. nov., Nannocystis bai.</title>
        <authorList>
            <person name="Ahearne A."/>
            <person name="Stevens C."/>
            <person name="Dowd S."/>
        </authorList>
    </citation>
    <scope>NUCLEOTIDE SEQUENCE [LARGE SCALE GENOMIC DNA]</scope>
    <source>
        <strain evidence="2 3">RJM3</strain>
    </source>
</reference>
<proteinExistence type="predicted"/>
<dbReference type="Proteomes" id="UP001221411">
    <property type="component" value="Unassembled WGS sequence"/>
</dbReference>
<dbReference type="CDD" id="cd02966">
    <property type="entry name" value="TlpA_like_family"/>
    <property type="match status" value="1"/>
</dbReference>
<evidence type="ECO:0000313" key="2">
    <source>
        <dbReference type="EMBL" id="MDC0742798.1"/>
    </source>
</evidence>
<evidence type="ECO:0000259" key="1">
    <source>
        <dbReference type="PROSITE" id="PS51352"/>
    </source>
</evidence>
<dbReference type="EMBL" id="JAQNDO010000001">
    <property type="protein sequence ID" value="MDC0742798.1"/>
    <property type="molecule type" value="Genomic_DNA"/>
</dbReference>
<protein>
    <submittedName>
        <fullName evidence="2">TlpA disulfide reductase family protein</fullName>
    </submittedName>
</protein>
<comment type="caution">
    <text evidence="2">The sequence shown here is derived from an EMBL/GenBank/DDBJ whole genome shotgun (WGS) entry which is preliminary data.</text>
</comment>
<gene>
    <name evidence="2" type="ORF">POL67_15715</name>
</gene>
<dbReference type="PROSITE" id="PS51352">
    <property type="entry name" value="THIOREDOXIN_2"/>
    <property type="match status" value="1"/>
</dbReference>
<dbReference type="PANTHER" id="PTHR42852:SF13">
    <property type="entry name" value="PROTEIN DIPZ"/>
    <property type="match status" value="1"/>
</dbReference>
<dbReference type="InterPro" id="IPR036278">
    <property type="entry name" value="Sialidase_sf"/>
</dbReference>
<dbReference type="PANTHER" id="PTHR42852">
    <property type="entry name" value="THIOL:DISULFIDE INTERCHANGE PROTEIN DSBE"/>
    <property type="match status" value="1"/>
</dbReference>
<dbReference type="InterPro" id="IPR036249">
    <property type="entry name" value="Thioredoxin-like_sf"/>
</dbReference>
<dbReference type="CDD" id="cd15482">
    <property type="entry name" value="Sialidase_non-viral"/>
    <property type="match status" value="1"/>
</dbReference>
<evidence type="ECO:0000313" key="3">
    <source>
        <dbReference type="Proteomes" id="UP001221411"/>
    </source>
</evidence>
<dbReference type="PROSITE" id="PS51257">
    <property type="entry name" value="PROKAR_LIPOPROTEIN"/>
    <property type="match status" value="1"/>
</dbReference>
<dbReference type="Pfam" id="PF00578">
    <property type="entry name" value="AhpC-TSA"/>
    <property type="match status" value="1"/>
</dbReference>
<accession>A0ABT5ELV0</accession>
<keyword evidence="3" id="KW-1185">Reference proteome</keyword>
<dbReference type="RefSeq" id="WP_271918173.1">
    <property type="nucleotide sequence ID" value="NZ_JAQNDO010000001.1"/>
</dbReference>
<organism evidence="2 3">
    <name type="scientific">Polyangium mundeleinium</name>
    <dbReference type="NCBI Taxonomy" id="2995306"/>
    <lineage>
        <taxon>Bacteria</taxon>
        <taxon>Pseudomonadati</taxon>
        <taxon>Myxococcota</taxon>
        <taxon>Polyangia</taxon>
        <taxon>Polyangiales</taxon>
        <taxon>Polyangiaceae</taxon>
        <taxon>Polyangium</taxon>
    </lineage>
</organism>
<dbReference type="Gene3D" id="3.40.30.10">
    <property type="entry name" value="Glutaredoxin"/>
    <property type="match status" value="1"/>
</dbReference>
<dbReference type="InterPro" id="IPR000866">
    <property type="entry name" value="AhpC/TSA"/>
</dbReference>
<name>A0ABT5ELV0_9BACT</name>